<sequence>MCNPRIPAHSPLIDIHQLGKLVRYQMQQSALLRTAPQHTRGHWAACVAPTRCPRPGTCASVVRLRGGERTSTNLRPSTLPTSAQTAAIANAHTRQHTLPPAAGPAAPSCAPIDGRVGSLTSVKGNGEAAQSNSVWMTLPHRGGKWRYPSLRCAPGQHQIRVDAVVQHKKNSCCWNGCHWVALKKGGLPRAQVVGCTENTHRASLPPVAPTPSQTDEGQTLQSGLASVDAGDHCGVPEIERG</sequence>
<gene>
    <name evidence="2" type="ORF">DFH08DRAFT_812544</name>
</gene>
<protein>
    <submittedName>
        <fullName evidence="2">Uncharacterized protein</fullName>
    </submittedName>
</protein>
<feature type="region of interest" description="Disordered" evidence="1">
    <location>
        <begin position="201"/>
        <end position="241"/>
    </location>
</feature>
<dbReference type="EMBL" id="JARIHO010000028">
    <property type="protein sequence ID" value="KAJ7339149.1"/>
    <property type="molecule type" value="Genomic_DNA"/>
</dbReference>
<reference evidence="2" key="1">
    <citation type="submission" date="2023-03" db="EMBL/GenBank/DDBJ databases">
        <title>Massive genome expansion in bonnet fungi (Mycena s.s.) driven by repeated elements and novel gene families across ecological guilds.</title>
        <authorList>
            <consortium name="Lawrence Berkeley National Laboratory"/>
            <person name="Harder C.B."/>
            <person name="Miyauchi S."/>
            <person name="Viragh M."/>
            <person name="Kuo A."/>
            <person name="Thoen E."/>
            <person name="Andreopoulos B."/>
            <person name="Lu D."/>
            <person name="Skrede I."/>
            <person name="Drula E."/>
            <person name="Henrissat B."/>
            <person name="Morin E."/>
            <person name="Kohler A."/>
            <person name="Barry K."/>
            <person name="LaButti K."/>
            <person name="Morin E."/>
            <person name="Salamov A."/>
            <person name="Lipzen A."/>
            <person name="Mereny Z."/>
            <person name="Hegedus B."/>
            <person name="Baldrian P."/>
            <person name="Stursova M."/>
            <person name="Weitz H."/>
            <person name="Taylor A."/>
            <person name="Grigoriev I.V."/>
            <person name="Nagy L.G."/>
            <person name="Martin F."/>
            <person name="Kauserud H."/>
        </authorList>
    </citation>
    <scope>NUCLEOTIDE SEQUENCE</scope>
    <source>
        <strain evidence="2">CBHHK002</strain>
    </source>
</reference>
<evidence type="ECO:0000313" key="2">
    <source>
        <dbReference type="EMBL" id="KAJ7339149.1"/>
    </source>
</evidence>
<dbReference type="AlphaFoldDB" id="A0AAD6ZUZ5"/>
<evidence type="ECO:0000313" key="3">
    <source>
        <dbReference type="Proteomes" id="UP001218218"/>
    </source>
</evidence>
<organism evidence="2 3">
    <name type="scientific">Mycena albidolilacea</name>
    <dbReference type="NCBI Taxonomy" id="1033008"/>
    <lineage>
        <taxon>Eukaryota</taxon>
        <taxon>Fungi</taxon>
        <taxon>Dikarya</taxon>
        <taxon>Basidiomycota</taxon>
        <taxon>Agaricomycotina</taxon>
        <taxon>Agaricomycetes</taxon>
        <taxon>Agaricomycetidae</taxon>
        <taxon>Agaricales</taxon>
        <taxon>Marasmiineae</taxon>
        <taxon>Mycenaceae</taxon>
        <taxon>Mycena</taxon>
    </lineage>
</organism>
<evidence type="ECO:0000256" key="1">
    <source>
        <dbReference type="SAM" id="MobiDB-lite"/>
    </source>
</evidence>
<keyword evidence="3" id="KW-1185">Reference proteome</keyword>
<dbReference type="Proteomes" id="UP001218218">
    <property type="component" value="Unassembled WGS sequence"/>
</dbReference>
<comment type="caution">
    <text evidence="2">The sequence shown here is derived from an EMBL/GenBank/DDBJ whole genome shotgun (WGS) entry which is preliminary data.</text>
</comment>
<proteinExistence type="predicted"/>
<feature type="compositionally biased region" description="Polar residues" evidence="1">
    <location>
        <begin position="210"/>
        <end position="224"/>
    </location>
</feature>
<accession>A0AAD6ZUZ5</accession>
<name>A0AAD6ZUZ5_9AGAR</name>